<dbReference type="AlphaFoldDB" id="A0A9Q1H950"/>
<evidence type="ECO:0000313" key="2">
    <source>
        <dbReference type="EMBL" id="KAJ8036871.1"/>
    </source>
</evidence>
<accession>A0A9Q1H950</accession>
<gene>
    <name evidence="2" type="ORF">HOLleu_17521</name>
</gene>
<keyword evidence="3" id="KW-1185">Reference proteome</keyword>
<feature type="compositionally biased region" description="Polar residues" evidence="1">
    <location>
        <begin position="1"/>
        <end position="10"/>
    </location>
</feature>
<evidence type="ECO:0000256" key="1">
    <source>
        <dbReference type="SAM" id="MobiDB-lite"/>
    </source>
</evidence>
<organism evidence="2 3">
    <name type="scientific">Holothuria leucospilota</name>
    <name type="common">Black long sea cucumber</name>
    <name type="synonym">Mertensiothuria leucospilota</name>
    <dbReference type="NCBI Taxonomy" id="206669"/>
    <lineage>
        <taxon>Eukaryota</taxon>
        <taxon>Metazoa</taxon>
        <taxon>Echinodermata</taxon>
        <taxon>Eleutherozoa</taxon>
        <taxon>Echinozoa</taxon>
        <taxon>Holothuroidea</taxon>
        <taxon>Aspidochirotacea</taxon>
        <taxon>Aspidochirotida</taxon>
        <taxon>Holothuriidae</taxon>
        <taxon>Holothuria</taxon>
    </lineage>
</organism>
<name>A0A9Q1H950_HOLLE</name>
<dbReference type="EMBL" id="JAIZAY010000008">
    <property type="protein sequence ID" value="KAJ8036871.1"/>
    <property type="molecule type" value="Genomic_DNA"/>
</dbReference>
<dbReference type="Proteomes" id="UP001152320">
    <property type="component" value="Chromosome 8"/>
</dbReference>
<feature type="region of interest" description="Disordered" evidence="1">
    <location>
        <begin position="1"/>
        <end position="27"/>
    </location>
</feature>
<comment type="caution">
    <text evidence="2">The sequence shown here is derived from an EMBL/GenBank/DDBJ whole genome shotgun (WGS) entry which is preliminary data.</text>
</comment>
<feature type="compositionally biased region" description="Polar residues" evidence="1">
    <location>
        <begin position="18"/>
        <end position="27"/>
    </location>
</feature>
<evidence type="ECO:0000313" key="3">
    <source>
        <dbReference type="Proteomes" id="UP001152320"/>
    </source>
</evidence>
<reference evidence="2" key="1">
    <citation type="submission" date="2021-10" db="EMBL/GenBank/DDBJ databases">
        <title>Tropical sea cucumber genome reveals ecological adaptation and Cuvierian tubules defense mechanism.</title>
        <authorList>
            <person name="Chen T."/>
        </authorList>
    </citation>
    <scope>NUCLEOTIDE SEQUENCE</scope>
    <source>
        <strain evidence="2">Nanhai2018</strain>
        <tissue evidence="2">Muscle</tissue>
    </source>
</reference>
<proteinExistence type="predicted"/>
<sequence length="96" mass="10682">MQQVQRTKQATVHGLTASLHTSGSTTLIPPMEEEYEDLASDTEDTLSHFTNALDTAIDKITKELKMIRSNFGKAISEYKKLIEAVKAKNAVLKEKC</sequence>
<protein>
    <submittedName>
        <fullName evidence="2">Uncharacterized protein</fullName>
    </submittedName>
</protein>